<feature type="region of interest" description="Disordered" evidence="4">
    <location>
        <begin position="1"/>
        <end position="42"/>
    </location>
</feature>
<dbReference type="GO" id="GO:0000981">
    <property type="term" value="F:DNA-binding transcription factor activity, RNA polymerase II-specific"/>
    <property type="evidence" value="ECO:0007669"/>
    <property type="project" value="TreeGrafter"/>
</dbReference>
<evidence type="ECO:0000259" key="5">
    <source>
        <dbReference type="PROSITE" id="PS50118"/>
    </source>
</evidence>
<feature type="DNA-binding region" description="HMG box" evidence="3">
    <location>
        <begin position="39"/>
        <end position="108"/>
    </location>
</feature>
<dbReference type="InterPro" id="IPR009071">
    <property type="entry name" value="HMG_box_dom"/>
</dbReference>
<proteinExistence type="predicted"/>
<evidence type="ECO:0000256" key="3">
    <source>
        <dbReference type="PROSITE-ProRule" id="PRU00267"/>
    </source>
</evidence>
<dbReference type="Pfam" id="PF00505">
    <property type="entry name" value="HMG_box"/>
    <property type="match status" value="1"/>
</dbReference>
<dbReference type="CDD" id="cd01389">
    <property type="entry name" value="HMG-box_ROX1-like"/>
    <property type="match status" value="1"/>
</dbReference>
<keyword evidence="2 3" id="KW-0539">Nucleus</keyword>
<name>A0A067P4M5_9AGAM</name>
<keyword evidence="1 3" id="KW-0238">DNA-binding</keyword>
<feature type="compositionally biased region" description="Basic and acidic residues" evidence="4">
    <location>
        <begin position="1"/>
        <end position="10"/>
    </location>
</feature>
<protein>
    <recommendedName>
        <fullName evidence="5">HMG box domain-containing protein</fullName>
    </recommendedName>
</protein>
<dbReference type="GO" id="GO:0005634">
    <property type="term" value="C:nucleus"/>
    <property type="evidence" value="ECO:0007669"/>
    <property type="project" value="UniProtKB-UniRule"/>
</dbReference>
<reference evidence="7" key="1">
    <citation type="journal article" date="2014" name="Proc. Natl. Acad. Sci. U.S.A.">
        <title>Extensive sampling of basidiomycete genomes demonstrates inadequacy of the white-rot/brown-rot paradigm for wood decay fungi.</title>
        <authorList>
            <person name="Riley R."/>
            <person name="Salamov A.A."/>
            <person name="Brown D.W."/>
            <person name="Nagy L.G."/>
            <person name="Floudas D."/>
            <person name="Held B.W."/>
            <person name="Levasseur A."/>
            <person name="Lombard V."/>
            <person name="Morin E."/>
            <person name="Otillar R."/>
            <person name="Lindquist E.A."/>
            <person name="Sun H."/>
            <person name="LaButti K.M."/>
            <person name="Schmutz J."/>
            <person name="Jabbour D."/>
            <person name="Luo H."/>
            <person name="Baker S.E."/>
            <person name="Pisabarro A.G."/>
            <person name="Walton J.D."/>
            <person name="Blanchette R.A."/>
            <person name="Henrissat B."/>
            <person name="Martin F."/>
            <person name="Cullen D."/>
            <person name="Hibbett D.S."/>
            <person name="Grigoriev I.V."/>
        </authorList>
    </citation>
    <scope>NUCLEOTIDE SEQUENCE [LARGE SCALE GENOMIC DNA]</scope>
    <source>
        <strain evidence="7">MUCL 33604</strain>
    </source>
</reference>
<gene>
    <name evidence="6" type="ORF">JAAARDRAFT_113690</name>
</gene>
<feature type="non-terminal residue" evidence="6">
    <location>
        <position position="1"/>
    </location>
</feature>
<dbReference type="PROSITE" id="PS50118">
    <property type="entry name" value="HMG_BOX_2"/>
    <property type="match status" value="1"/>
</dbReference>
<dbReference type="EMBL" id="KL197775">
    <property type="protein sequence ID" value="KDQ49739.1"/>
    <property type="molecule type" value="Genomic_DNA"/>
</dbReference>
<sequence>SIPSSEEHTFDPTTIPYPCSSVTRPTRKSHARKQPPGHIPRPANAFILFRSDFVRKKKIPASVEHDHRNISRIAGKIWKAMEPEERKPWEVLAEEERRRHKEKYPGYRYT</sequence>
<dbReference type="GO" id="GO:0000978">
    <property type="term" value="F:RNA polymerase II cis-regulatory region sequence-specific DNA binding"/>
    <property type="evidence" value="ECO:0007669"/>
    <property type="project" value="TreeGrafter"/>
</dbReference>
<dbReference type="Proteomes" id="UP000027265">
    <property type="component" value="Unassembled WGS sequence"/>
</dbReference>
<evidence type="ECO:0000256" key="2">
    <source>
        <dbReference type="ARBA" id="ARBA00023242"/>
    </source>
</evidence>
<organism evidence="6 7">
    <name type="scientific">Jaapia argillacea MUCL 33604</name>
    <dbReference type="NCBI Taxonomy" id="933084"/>
    <lineage>
        <taxon>Eukaryota</taxon>
        <taxon>Fungi</taxon>
        <taxon>Dikarya</taxon>
        <taxon>Basidiomycota</taxon>
        <taxon>Agaricomycotina</taxon>
        <taxon>Agaricomycetes</taxon>
        <taxon>Agaricomycetidae</taxon>
        <taxon>Jaapiales</taxon>
        <taxon>Jaapiaceae</taxon>
        <taxon>Jaapia</taxon>
    </lineage>
</organism>
<dbReference type="STRING" id="933084.A0A067P4M5"/>
<feature type="compositionally biased region" description="Basic residues" evidence="4">
    <location>
        <begin position="25"/>
        <end position="35"/>
    </location>
</feature>
<dbReference type="InterPro" id="IPR051356">
    <property type="entry name" value="SOX/SOX-like_TF"/>
</dbReference>
<feature type="domain" description="HMG box" evidence="5">
    <location>
        <begin position="39"/>
        <end position="108"/>
    </location>
</feature>
<evidence type="ECO:0000256" key="4">
    <source>
        <dbReference type="SAM" id="MobiDB-lite"/>
    </source>
</evidence>
<evidence type="ECO:0000313" key="7">
    <source>
        <dbReference type="Proteomes" id="UP000027265"/>
    </source>
</evidence>
<accession>A0A067P4M5</accession>
<evidence type="ECO:0000313" key="6">
    <source>
        <dbReference type="EMBL" id="KDQ49739.1"/>
    </source>
</evidence>
<dbReference type="OrthoDB" id="6247875at2759"/>
<dbReference type="InterPro" id="IPR036910">
    <property type="entry name" value="HMG_box_dom_sf"/>
</dbReference>
<dbReference type="AlphaFoldDB" id="A0A067P4M5"/>
<dbReference type="PANTHER" id="PTHR45789:SF2">
    <property type="entry name" value="FI18025P1"/>
    <property type="match status" value="1"/>
</dbReference>
<evidence type="ECO:0000256" key="1">
    <source>
        <dbReference type="ARBA" id="ARBA00023125"/>
    </source>
</evidence>
<dbReference type="SMART" id="SM00398">
    <property type="entry name" value="HMG"/>
    <property type="match status" value="1"/>
</dbReference>
<dbReference type="HOGENOM" id="CLU_082854_6_2_1"/>
<dbReference type="Gene3D" id="1.10.30.10">
    <property type="entry name" value="High mobility group box domain"/>
    <property type="match status" value="1"/>
</dbReference>
<dbReference type="SUPFAM" id="SSF47095">
    <property type="entry name" value="HMG-box"/>
    <property type="match status" value="1"/>
</dbReference>
<keyword evidence="7" id="KW-1185">Reference proteome</keyword>
<feature type="non-terminal residue" evidence="6">
    <location>
        <position position="110"/>
    </location>
</feature>
<dbReference type="PANTHER" id="PTHR45789">
    <property type="entry name" value="FI18025P1"/>
    <property type="match status" value="1"/>
</dbReference>
<dbReference type="InParanoid" id="A0A067P4M5"/>